<evidence type="ECO:0000256" key="2">
    <source>
        <dbReference type="SAM" id="SignalP"/>
    </source>
</evidence>
<accession>A0AAP9Y488</accession>
<dbReference type="AlphaFoldDB" id="A0AAP9Y488"/>
<feature type="chain" id="PRO_5042842395" description="Lipoprotein" evidence="2">
    <location>
        <begin position="19"/>
        <end position="100"/>
    </location>
</feature>
<proteinExistence type="predicted"/>
<feature type="signal peptide" evidence="2">
    <location>
        <begin position="1"/>
        <end position="18"/>
    </location>
</feature>
<protein>
    <recommendedName>
        <fullName evidence="7">Lipoprotein</fullName>
    </recommendedName>
</protein>
<name>A0AAP9Y488_BURGL</name>
<reference evidence="4" key="2">
    <citation type="submission" date="2022-06" db="EMBL/GenBank/DDBJ databases">
        <title>Draft genome sequence of Burkholderia glumae strain GR20004 isolated from rice panicle showing bacterial panicle blight.</title>
        <authorList>
            <person name="Choi S.Y."/>
            <person name="Lee Y.H."/>
        </authorList>
    </citation>
    <scope>NUCLEOTIDE SEQUENCE</scope>
    <source>
        <strain evidence="4">GR20004</strain>
    </source>
</reference>
<reference evidence="3 5" key="1">
    <citation type="submission" date="2020-12" db="EMBL/GenBank/DDBJ databases">
        <title>FDA dAtabase for Regulatory Grade micrObial Sequences (FDA-ARGOS): Supporting development and validation of Infectious Disease Dx tests.</title>
        <authorList>
            <person name="Minogue T."/>
            <person name="Wolcott M."/>
            <person name="Wasieloski L."/>
            <person name="Aguilar W."/>
            <person name="Moore D."/>
            <person name="Jaissle J."/>
            <person name="Tallon L."/>
            <person name="Sadzewicz L."/>
            <person name="Zhao X."/>
            <person name="Boylan J."/>
            <person name="Ott S."/>
            <person name="Bowen H."/>
            <person name="Vavikolanu K."/>
            <person name="Mehta A."/>
            <person name="Aluvathingal J."/>
            <person name="Nadendla S."/>
            <person name="Yan Y."/>
            <person name="Sichtig H."/>
        </authorList>
    </citation>
    <scope>NUCLEOTIDE SEQUENCE [LARGE SCALE GENOMIC DNA]</scope>
    <source>
        <strain evidence="3 5">FDAARGOS_949</strain>
    </source>
</reference>
<evidence type="ECO:0000313" key="4">
    <source>
        <dbReference type="EMBL" id="USS44543.1"/>
    </source>
</evidence>
<dbReference type="EMBL" id="CP099587">
    <property type="protein sequence ID" value="USS44543.1"/>
    <property type="molecule type" value="Genomic_DNA"/>
</dbReference>
<dbReference type="EMBL" id="CP065601">
    <property type="protein sequence ID" value="QPQ93539.1"/>
    <property type="molecule type" value="Genomic_DNA"/>
</dbReference>
<keyword evidence="2" id="KW-0732">Signal</keyword>
<dbReference type="Proteomes" id="UP001056386">
    <property type="component" value="Chromosome 1"/>
</dbReference>
<feature type="compositionally biased region" description="Basic and acidic residues" evidence="1">
    <location>
        <begin position="86"/>
        <end position="100"/>
    </location>
</feature>
<keyword evidence="6" id="KW-1185">Reference proteome</keyword>
<dbReference type="PROSITE" id="PS51257">
    <property type="entry name" value="PROKAR_LIPOPROTEIN"/>
    <property type="match status" value="1"/>
</dbReference>
<evidence type="ECO:0000313" key="6">
    <source>
        <dbReference type="Proteomes" id="UP001056386"/>
    </source>
</evidence>
<dbReference type="GeneID" id="45697975"/>
<organism evidence="3 5">
    <name type="scientific">Burkholderia glumae</name>
    <name type="common">Pseudomonas glumae</name>
    <dbReference type="NCBI Taxonomy" id="337"/>
    <lineage>
        <taxon>Bacteria</taxon>
        <taxon>Pseudomonadati</taxon>
        <taxon>Pseudomonadota</taxon>
        <taxon>Betaproteobacteria</taxon>
        <taxon>Burkholderiales</taxon>
        <taxon>Burkholderiaceae</taxon>
        <taxon>Burkholderia</taxon>
    </lineage>
</organism>
<sequence>MNRLVLLLPALAAGAVLTGCVAYPAGPAYGGGYSGYGGGYAAQPGYGQPGVAVVDVNVGWHGDRYWDGRRYWGRDEWNRSRWPGGYDDRGHARDHDDRRW</sequence>
<evidence type="ECO:0008006" key="7">
    <source>
        <dbReference type="Google" id="ProtNLM"/>
    </source>
</evidence>
<dbReference type="Proteomes" id="UP000594892">
    <property type="component" value="Chromosome 2"/>
</dbReference>
<gene>
    <name evidence="3" type="ORF">I6H06_15005</name>
    <name evidence="4" type="ORF">NFI99_23205</name>
</gene>
<feature type="region of interest" description="Disordered" evidence="1">
    <location>
        <begin position="76"/>
        <end position="100"/>
    </location>
</feature>
<evidence type="ECO:0000256" key="1">
    <source>
        <dbReference type="SAM" id="MobiDB-lite"/>
    </source>
</evidence>
<dbReference type="RefSeq" id="WP_015875676.1">
    <property type="nucleotide sequence ID" value="NZ_CP021074.1"/>
</dbReference>
<evidence type="ECO:0000313" key="5">
    <source>
        <dbReference type="Proteomes" id="UP000594892"/>
    </source>
</evidence>
<evidence type="ECO:0000313" key="3">
    <source>
        <dbReference type="EMBL" id="QPQ93539.1"/>
    </source>
</evidence>